<reference evidence="1" key="1">
    <citation type="submission" date="2020-05" db="EMBL/GenBank/DDBJ databases">
        <title>Large-scale comparative analyses of tick genomes elucidate their genetic diversity and vector capacities.</title>
        <authorList>
            <person name="Jia N."/>
            <person name="Wang J."/>
            <person name="Shi W."/>
            <person name="Du L."/>
            <person name="Sun Y."/>
            <person name="Zhan W."/>
            <person name="Jiang J."/>
            <person name="Wang Q."/>
            <person name="Zhang B."/>
            <person name="Ji P."/>
            <person name="Sakyi L.B."/>
            <person name="Cui X."/>
            <person name="Yuan T."/>
            <person name="Jiang B."/>
            <person name="Yang W."/>
            <person name="Lam T.T.-Y."/>
            <person name="Chang Q."/>
            <person name="Ding S."/>
            <person name="Wang X."/>
            <person name="Zhu J."/>
            <person name="Ruan X."/>
            <person name="Zhao L."/>
            <person name="Wei J."/>
            <person name="Que T."/>
            <person name="Du C."/>
            <person name="Cheng J."/>
            <person name="Dai P."/>
            <person name="Han X."/>
            <person name="Huang E."/>
            <person name="Gao Y."/>
            <person name="Liu J."/>
            <person name="Shao H."/>
            <person name="Ye R."/>
            <person name="Li L."/>
            <person name="Wei W."/>
            <person name="Wang X."/>
            <person name="Wang C."/>
            <person name="Yang T."/>
            <person name="Huo Q."/>
            <person name="Li W."/>
            <person name="Guo W."/>
            <person name="Chen H."/>
            <person name="Zhou L."/>
            <person name="Ni X."/>
            <person name="Tian J."/>
            <person name="Zhou Y."/>
            <person name="Sheng Y."/>
            <person name="Liu T."/>
            <person name="Pan Y."/>
            <person name="Xia L."/>
            <person name="Li J."/>
            <person name="Zhao F."/>
            <person name="Cao W."/>
        </authorList>
    </citation>
    <scope>NUCLEOTIDE SEQUENCE</scope>
    <source>
        <strain evidence="1">Dsil-2018</strain>
    </source>
</reference>
<comment type="caution">
    <text evidence="1">The sequence shown here is derived from an EMBL/GenBank/DDBJ whole genome shotgun (WGS) entry which is preliminary data.</text>
</comment>
<evidence type="ECO:0000313" key="1">
    <source>
        <dbReference type="EMBL" id="KAH7960225.1"/>
    </source>
</evidence>
<protein>
    <submittedName>
        <fullName evidence="1">Uncharacterized protein</fullName>
    </submittedName>
</protein>
<organism evidence="1 2">
    <name type="scientific">Dermacentor silvarum</name>
    <name type="common">Tick</name>
    <dbReference type="NCBI Taxonomy" id="543639"/>
    <lineage>
        <taxon>Eukaryota</taxon>
        <taxon>Metazoa</taxon>
        <taxon>Ecdysozoa</taxon>
        <taxon>Arthropoda</taxon>
        <taxon>Chelicerata</taxon>
        <taxon>Arachnida</taxon>
        <taxon>Acari</taxon>
        <taxon>Parasitiformes</taxon>
        <taxon>Ixodida</taxon>
        <taxon>Ixodoidea</taxon>
        <taxon>Ixodidae</taxon>
        <taxon>Rhipicephalinae</taxon>
        <taxon>Dermacentor</taxon>
    </lineage>
</organism>
<accession>A0ACB8D6T4</accession>
<gene>
    <name evidence="1" type="ORF">HPB49_017946</name>
</gene>
<dbReference type="EMBL" id="CM023472">
    <property type="protein sequence ID" value="KAH7960225.1"/>
    <property type="molecule type" value="Genomic_DNA"/>
</dbReference>
<sequence>MGKQRLNHCYAPGCSSGYDRTKGAKEPSLFKAPADPARRSLWERNLHRADKPLTADCAVCELHFQPHFIVRDYVHQINGEEVRLPRGKPTLTPNAVLTILVNVPAYLSKHVTPARKQRERKASEAAILPKKARVSSAGEDHSVDEPASNGEAGEADTTDTVGGCEPAEADASLTVDALKHATVPNKRWTLHEMQDNEGVCFTLCALNSVTGEVKVERAIFFTADSSGGFRSKTFLQGKLTAESSLLRVQDATTVLQKANQMLLCCGAVVSNESSLTSSLTDHLRGQMEMKSGIAFSINCHGKTTKERTPCVACKYLRRALVTRQSRVRRRKMSKRPSRISSQKLLASNRRNKRLLSKIYKLAEDLNKTKAESASTSEEVLAEKIRTLSPKQQLAVRQCFEASKRKSPRGMTYDREWTLECILLRIRSLKPYRYMRKQGILAFPSETTIRKYTAQYRSGFGFNEKMLSALKGKTAQLDELHRHGGIIIDEMKLSEHLSVTSGAKIEGFVDLGAYTPKGQESLPCNHGLVVMFVPLVGSWTQVLGSFASHENVKGELLAKIVVEATILAEKAGLLVDFVTCDAASWNRKMWRVLNIRASVKEVVCKRQHPVDSSRSLYFFSDFPHLVKNVRNRLLNTTLNTPDGQVSLQFVKEALKLDTSAIALRAMPGINNVHVAPKNFEKMRASYAFQIFGQGPLQAFFLYRAQLERKCGNRRNREVLYKNEITHQHNDC</sequence>
<keyword evidence="2" id="KW-1185">Reference proteome</keyword>
<proteinExistence type="predicted"/>
<evidence type="ECO:0000313" key="2">
    <source>
        <dbReference type="Proteomes" id="UP000821865"/>
    </source>
</evidence>
<dbReference type="Proteomes" id="UP000821865">
    <property type="component" value="Chromosome 3"/>
</dbReference>
<name>A0ACB8D6T4_DERSI</name>